<accession>A0AAE1VNA0</accession>
<reference evidence="2" key="1">
    <citation type="submission" date="2023-12" db="EMBL/GenBank/DDBJ databases">
        <title>Genome assembly of Anisodus tanguticus.</title>
        <authorList>
            <person name="Wang Y.-J."/>
        </authorList>
    </citation>
    <scope>NUCLEOTIDE SEQUENCE</scope>
    <source>
        <strain evidence="2">KB-2021</strain>
        <tissue evidence="2">Leaf</tissue>
    </source>
</reference>
<dbReference type="AlphaFoldDB" id="A0AAE1VNA0"/>
<gene>
    <name evidence="2" type="ORF">RND71_003044</name>
</gene>
<evidence type="ECO:0000313" key="3">
    <source>
        <dbReference type="Proteomes" id="UP001291623"/>
    </source>
</evidence>
<sequence length="84" mass="9145">MRGNGGVLPWKNIVAHDIPYQTATKDNVHVVEILADSSLPNRPSPLGLPSDLCAFESRSSYAISSESSSFSRHEILKFSTLLGM</sequence>
<dbReference type="Proteomes" id="UP001291623">
    <property type="component" value="Unassembled WGS sequence"/>
</dbReference>
<name>A0AAE1VNA0_9SOLA</name>
<dbReference type="EMBL" id="JAVYJV010000002">
    <property type="protein sequence ID" value="KAK4376748.1"/>
    <property type="molecule type" value="Genomic_DNA"/>
</dbReference>
<evidence type="ECO:0000259" key="1">
    <source>
        <dbReference type="Pfam" id="PF04601"/>
    </source>
</evidence>
<protein>
    <recommendedName>
        <fullName evidence="1">DUF569 domain-containing protein</fullName>
    </recommendedName>
</protein>
<comment type="caution">
    <text evidence="2">The sequence shown here is derived from an EMBL/GenBank/DDBJ whole genome shotgun (WGS) entry which is preliminary data.</text>
</comment>
<evidence type="ECO:0000313" key="2">
    <source>
        <dbReference type="EMBL" id="KAK4376748.1"/>
    </source>
</evidence>
<proteinExistence type="predicted"/>
<keyword evidence="3" id="KW-1185">Reference proteome</keyword>
<dbReference type="InterPro" id="IPR007679">
    <property type="entry name" value="DUF569"/>
</dbReference>
<organism evidence="2 3">
    <name type="scientific">Anisodus tanguticus</name>
    <dbReference type="NCBI Taxonomy" id="243964"/>
    <lineage>
        <taxon>Eukaryota</taxon>
        <taxon>Viridiplantae</taxon>
        <taxon>Streptophyta</taxon>
        <taxon>Embryophyta</taxon>
        <taxon>Tracheophyta</taxon>
        <taxon>Spermatophyta</taxon>
        <taxon>Magnoliopsida</taxon>
        <taxon>eudicotyledons</taxon>
        <taxon>Gunneridae</taxon>
        <taxon>Pentapetalae</taxon>
        <taxon>asterids</taxon>
        <taxon>lamiids</taxon>
        <taxon>Solanales</taxon>
        <taxon>Solanaceae</taxon>
        <taxon>Solanoideae</taxon>
        <taxon>Hyoscyameae</taxon>
        <taxon>Anisodus</taxon>
    </lineage>
</organism>
<dbReference type="Pfam" id="PF04601">
    <property type="entry name" value="DUF569"/>
    <property type="match status" value="1"/>
</dbReference>
<feature type="domain" description="DUF569" evidence="1">
    <location>
        <begin position="1"/>
        <end position="28"/>
    </location>
</feature>